<name>A0AAV3QHL2_LITER</name>
<gene>
    <name evidence="1" type="ORF">LIER_19079</name>
</gene>
<sequence length="198" mass="22668">MASRLSGIIGIPISTLPVRYLDIPLTTKQLKVHDCRVLIDKIRDIVNGWEGKYLSFAGRLVLVQSVIFGIYNYWYQTVFLPMQIIKDIEKLIKAYLWKGATDGMYLPKLRQMIRTHVKKEVKNGIDTNCLFDNWHGEGVLVDMLSGRDISILRIGTTDTVAQVLEKIRWPTGRAQNEAIQRFREGFPSMLSNGDDKLL</sequence>
<reference evidence="1 2" key="1">
    <citation type="submission" date="2024-01" db="EMBL/GenBank/DDBJ databases">
        <title>The complete chloroplast genome sequence of Lithospermum erythrorhizon: insights into the phylogenetic relationship among Boraginaceae species and the maternal lineages of purple gromwells.</title>
        <authorList>
            <person name="Okada T."/>
            <person name="Watanabe K."/>
        </authorList>
    </citation>
    <scope>NUCLEOTIDE SEQUENCE [LARGE SCALE GENOMIC DNA]</scope>
</reference>
<keyword evidence="2" id="KW-1185">Reference proteome</keyword>
<protein>
    <submittedName>
        <fullName evidence="1">Uncharacterized protein</fullName>
    </submittedName>
</protein>
<dbReference type="EMBL" id="BAABME010004664">
    <property type="protein sequence ID" value="GAA0163133.1"/>
    <property type="molecule type" value="Genomic_DNA"/>
</dbReference>
<dbReference type="AlphaFoldDB" id="A0AAV3QHL2"/>
<proteinExistence type="predicted"/>
<dbReference type="PANTHER" id="PTHR33116">
    <property type="entry name" value="REVERSE TRANSCRIPTASE ZINC-BINDING DOMAIN-CONTAINING PROTEIN-RELATED-RELATED"/>
    <property type="match status" value="1"/>
</dbReference>
<organism evidence="1 2">
    <name type="scientific">Lithospermum erythrorhizon</name>
    <name type="common">Purple gromwell</name>
    <name type="synonym">Lithospermum officinale var. erythrorhizon</name>
    <dbReference type="NCBI Taxonomy" id="34254"/>
    <lineage>
        <taxon>Eukaryota</taxon>
        <taxon>Viridiplantae</taxon>
        <taxon>Streptophyta</taxon>
        <taxon>Embryophyta</taxon>
        <taxon>Tracheophyta</taxon>
        <taxon>Spermatophyta</taxon>
        <taxon>Magnoliopsida</taxon>
        <taxon>eudicotyledons</taxon>
        <taxon>Gunneridae</taxon>
        <taxon>Pentapetalae</taxon>
        <taxon>asterids</taxon>
        <taxon>lamiids</taxon>
        <taxon>Boraginales</taxon>
        <taxon>Boraginaceae</taxon>
        <taxon>Boraginoideae</taxon>
        <taxon>Lithospermeae</taxon>
        <taxon>Lithospermum</taxon>
    </lineage>
</organism>
<evidence type="ECO:0000313" key="1">
    <source>
        <dbReference type="EMBL" id="GAA0163133.1"/>
    </source>
</evidence>
<accession>A0AAV3QHL2</accession>
<dbReference type="PANTHER" id="PTHR33116:SF80">
    <property type="entry name" value="REVERSE TRANSCRIPTASE ZINC-BINDING DOMAIN-CONTAINING PROTEIN"/>
    <property type="match status" value="1"/>
</dbReference>
<comment type="caution">
    <text evidence="1">The sequence shown here is derived from an EMBL/GenBank/DDBJ whole genome shotgun (WGS) entry which is preliminary data.</text>
</comment>
<dbReference type="Proteomes" id="UP001454036">
    <property type="component" value="Unassembled WGS sequence"/>
</dbReference>
<evidence type="ECO:0000313" key="2">
    <source>
        <dbReference type="Proteomes" id="UP001454036"/>
    </source>
</evidence>